<accession>A0A1B0CYH7</accession>
<evidence type="ECO:0000256" key="9">
    <source>
        <dbReference type="ARBA" id="ARBA00023163"/>
    </source>
</evidence>
<dbReference type="GO" id="GO:0000977">
    <property type="term" value="F:RNA polymerase II transcription regulatory region sequence-specific DNA binding"/>
    <property type="evidence" value="ECO:0007669"/>
    <property type="project" value="TreeGrafter"/>
</dbReference>
<keyword evidence="3" id="KW-0479">Metal-binding</keyword>
<protein>
    <recommendedName>
        <fullName evidence="11">C2H2-type domain-containing protein</fullName>
    </recommendedName>
</protein>
<reference evidence="12" key="1">
    <citation type="submission" date="2022-08" db="UniProtKB">
        <authorList>
            <consortium name="EnsemblMetazoa"/>
        </authorList>
    </citation>
    <scope>IDENTIFICATION</scope>
    <source>
        <strain evidence="12">Israel</strain>
    </source>
</reference>
<dbReference type="PANTHER" id="PTHR24379">
    <property type="entry name" value="KRAB AND ZINC FINGER DOMAIN-CONTAINING"/>
    <property type="match status" value="1"/>
</dbReference>
<dbReference type="SMART" id="SM00355">
    <property type="entry name" value="ZnF_C2H2"/>
    <property type="match status" value="7"/>
</dbReference>
<evidence type="ECO:0000313" key="13">
    <source>
        <dbReference type="Proteomes" id="UP000092462"/>
    </source>
</evidence>
<feature type="domain" description="C2H2-type" evidence="11">
    <location>
        <begin position="182"/>
        <end position="209"/>
    </location>
</feature>
<dbReference type="EnsemblMetazoa" id="PPAI000051-RA">
    <property type="protein sequence ID" value="PPAI000051-PA"/>
    <property type="gene ID" value="PPAI000051"/>
</dbReference>
<keyword evidence="6" id="KW-0862">Zinc</keyword>
<keyword evidence="8" id="KW-0238">DNA-binding</keyword>
<dbReference type="Pfam" id="PF13912">
    <property type="entry name" value="zf-C2H2_6"/>
    <property type="match status" value="1"/>
</dbReference>
<evidence type="ECO:0000313" key="12">
    <source>
        <dbReference type="EnsemblMetazoa" id="PPAI000051-PA"/>
    </source>
</evidence>
<dbReference type="EMBL" id="AJVK01000244">
    <property type="status" value="NOT_ANNOTATED_CDS"/>
    <property type="molecule type" value="Genomic_DNA"/>
</dbReference>
<evidence type="ECO:0000256" key="1">
    <source>
        <dbReference type="ARBA" id="ARBA00004123"/>
    </source>
</evidence>
<evidence type="ECO:0000259" key="11">
    <source>
        <dbReference type="PROSITE" id="PS50157"/>
    </source>
</evidence>
<keyword evidence="4" id="KW-0677">Repeat</keyword>
<organism evidence="12 13">
    <name type="scientific">Phlebotomus papatasi</name>
    <name type="common">Sandfly</name>
    <dbReference type="NCBI Taxonomy" id="29031"/>
    <lineage>
        <taxon>Eukaryota</taxon>
        <taxon>Metazoa</taxon>
        <taxon>Ecdysozoa</taxon>
        <taxon>Arthropoda</taxon>
        <taxon>Hexapoda</taxon>
        <taxon>Insecta</taxon>
        <taxon>Pterygota</taxon>
        <taxon>Neoptera</taxon>
        <taxon>Endopterygota</taxon>
        <taxon>Diptera</taxon>
        <taxon>Nematocera</taxon>
        <taxon>Psychodoidea</taxon>
        <taxon>Psychodidae</taxon>
        <taxon>Phlebotomus</taxon>
        <taxon>Phlebotomus</taxon>
    </lineage>
</organism>
<evidence type="ECO:0000256" key="7">
    <source>
        <dbReference type="ARBA" id="ARBA00023015"/>
    </source>
</evidence>
<evidence type="ECO:0000256" key="5">
    <source>
        <dbReference type="ARBA" id="ARBA00022771"/>
    </source>
</evidence>
<evidence type="ECO:0000256" key="2">
    <source>
        <dbReference type="ARBA" id="ARBA00006991"/>
    </source>
</evidence>
<comment type="subcellular location">
    <subcellularLocation>
        <location evidence="1">Nucleus</location>
    </subcellularLocation>
</comment>
<evidence type="ECO:0000256" key="3">
    <source>
        <dbReference type="ARBA" id="ARBA00022723"/>
    </source>
</evidence>
<feature type="domain" description="C2H2-type" evidence="11">
    <location>
        <begin position="154"/>
        <end position="181"/>
    </location>
</feature>
<evidence type="ECO:0000256" key="6">
    <source>
        <dbReference type="ARBA" id="ARBA00022833"/>
    </source>
</evidence>
<keyword evidence="5" id="KW-0863">Zinc-finger</keyword>
<evidence type="ECO:0000256" key="4">
    <source>
        <dbReference type="ARBA" id="ARBA00022737"/>
    </source>
</evidence>
<dbReference type="VEuPathDB" id="VectorBase:PPAPM1_008940"/>
<dbReference type="GO" id="GO:0000981">
    <property type="term" value="F:DNA-binding transcription factor activity, RNA polymerase II-specific"/>
    <property type="evidence" value="ECO:0007669"/>
    <property type="project" value="TreeGrafter"/>
</dbReference>
<evidence type="ECO:0000256" key="10">
    <source>
        <dbReference type="ARBA" id="ARBA00023242"/>
    </source>
</evidence>
<dbReference type="Gene3D" id="3.30.160.60">
    <property type="entry name" value="Classic Zinc Finger"/>
    <property type="match status" value="6"/>
</dbReference>
<dbReference type="PROSITE" id="PS00028">
    <property type="entry name" value="ZINC_FINGER_C2H2_1"/>
    <property type="match status" value="6"/>
</dbReference>
<dbReference type="AlphaFoldDB" id="A0A1B0CYH7"/>
<sequence length="278" mass="32561">MNVHFVIKLLRVDPTVGFKRKYLLTQHFREKHSKKELPFVCSKCPKRFISLKRMQQHEVIHLPNNERFTFPCPYCDKKFIRSVGLQVHIRGIHTKDRPFICEECGKCFVSKGALKDHQRSHLQERSFQCSQCPKKFKNQYRLKMHEEVHSSITYDCPHCGVKRKTKRNLKLHMLVHSDVKKYKCNCCGNEYKRAKALKEHIFLHTGQRPYKCPFCDKTFASGSNCRSHKKKAHPAELEAMTKSGVEPKNVVLPRIEYLQSRSITNVDSEALSDTSDQE</sequence>
<dbReference type="SUPFAM" id="SSF57667">
    <property type="entry name" value="beta-beta-alpha zinc fingers"/>
    <property type="match status" value="5"/>
</dbReference>
<dbReference type="InterPro" id="IPR036236">
    <property type="entry name" value="Znf_C2H2_sf"/>
</dbReference>
<dbReference type="PROSITE" id="PS50157">
    <property type="entry name" value="ZINC_FINGER_C2H2_2"/>
    <property type="match status" value="7"/>
</dbReference>
<dbReference type="InterPro" id="IPR013087">
    <property type="entry name" value="Znf_C2H2_type"/>
</dbReference>
<keyword evidence="7" id="KW-0805">Transcription regulation</keyword>
<name>A0A1B0CYH7_PHLPP</name>
<keyword evidence="9" id="KW-0804">Transcription</keyword>
<feature type="domain" description="C2H2-type" evidence="11">
    <location>
        <begin position="210"/>
        <end position="238"/>
    </location>
</feature>
<keyword evidence="10" id="KW-0539">Nucleus</keyword>
<keyword evidence="13" id="KW-1185">Reference proteome</keyword>
<feature type="domain" description="C2H2-type" evidence="11">
    <location>
        <begin position="70"/>
        <end position="98"/>
    </location>
</feature>
<evidence type="ECO:0000256" key="8">
    <source>
        <dbReference type="ARBA" id="ARBA00023125"/>
    </source>
</evidence>
<proteinExistence type="inferred from homology"/>
<feature type="domain" description="C2H2-type" evidence="11">
    <location>
        <begin position="99"/>
        <end position="126"/>
    </location>
</feature>
<dbReference type="GO" id="GO:0008270">
    <property type="term" value="F:zinc ion binding"/>
    <property type="evidence" value="ECO:0007669"/>
    <property type="project" value="UniProtKB-KW"/>
</dbReference>
<dbReference type="Pfam" id="PF00096">
    <property type="entry name" value="zf-C2H2"/>
    <property type="match status" value="4"/>
</dbReference>
<comment type="similarity">
    <text evidence="2">Belongs to the krueppel C2H2-type zinc-finger protein family.</text>
</comment>
<dbReference type="VEuPathDB" id="VectorBase:PPAI000051"/>
<dbReference type="FunFam" id="3.30.160.60:FF:000189">
    <property type="entry name" value="zinc finger protein 133 isoform X1"/>
    <property type="match status" value="1"/>
</dbReference>
<dbReference type="GO" id="GO:0005634">
    <property type="term" value="C:nucleus"/>
    <property type="evidence" value="ECO:0007669"/>
    <property type="project" value="UniProtKB-SubCell"/>
</dbReference>
<feature type="domain" description="C2H2-type" evidence="11">
    <location>
        <begin position="127"/>
        <end position="150"/>
    </location>
</feature>
<feature type="domain" description="C2H2-type" evidence="11">
    <location>
        <begin position="39"/>
        <end position="66"/>
    </location>
</feature>
<dbReference type="PANTHER" id="PTHR24379:SF127">
    <property type="entry name" value="BLOODY FINGERS-RELATED"/>
    <property type="match status" value="1"/>
</dbReference>
<dbReference type="Proteomes" id="UP000092462">
    <property type="component" value="Unassembled WGS sequence"/>
</dbReference>